<keyword evidence="3 5" id="KW-0687">Ribonucleoprotein</keyword>
<dbReference type="InterPro" id="IPR034704">
    <property type="entry name" value="Ribosomal_bL28/bL31-like_sf"/>
</dbReference>
<dbReference type="PANTHER" id="PTHR39080:SF1">
    <property type="entry name" value="LARGE RIBOSOMAL SUBUNIT PROTEIN BL28A"/>
    <property type="match status" value="1"/>
</dbReference>
<dbReference type="Proteomes" id="UP000199073">
    <property type="component" value="Unassembled WGS sequence"/>
</dbReference>
<keyword evidence="7" id="KW-1185">Reference proteome</keyword>
<sequence>MAKVCEICGKGPVTGNNVSHAHNKTRRRWLPNLKMVRMATSGGNTKKMKVCTRCIRSGAVVKTA</sequence>
<dbReference type="OrthoDB" id="9805609at2"/>
<dbReference type="PANTHER" id="PTHR39080">
    <property type="entry name" value="50S RIBOSOMAL PROTEIN L28"/>
    <property type="match status" value="1"/>
</dbReference>
<evidence type="ECO:0000313" key="7">
    <source>
        <dbReference type="Proteomes" id="UP000199073"/>
    </source>
</evidence>
<dbReference type="GO" id="GO:0003735">
    <property type="term" value="F:structural constituent of ribosome"/>
    <property type="evidence" value="ECO:0007669"/>
    <property type="project" value="InterPro"/>
</dbReference>
<dbReference type="EMBL" id="FNJI01000012">
    <property type="protein sequence ID" value="SDP18614.1"/>
    <property type="molecule type" value="Genomic_DNA"/>
</dbReference>
<gene>
    <name evidence="5" type="primary">rpmB</name>
    <name evidence="6" type="ORF">SAMN05660330_02039</name>
</gene>
<dbReference type="HAMAP" id="MF_00373">
    <property type="entry name" value="Ribosomal_bL28"/>
    <property type="match status" value="1"/>
</dbReference>
<dbReference type="AlphaFoldDB" id="A0A1H0QMR1"/>
<dbReference type="Gene3D" id="2.30.170.40">
    <property type="entry name" value="Ribosomal protein L28/L24"/>
    <property type="match status" value="1"/>
</dbReference>
<proteinExistence type="inferred from homology"/>
<dbReference type="InterPro" id="IPR037147">
    <property type="entry name" value="Ribosomal_bL28_sf"/>
</dbReference>
<evidence type="ECO:0000256" key="2">
    <source>
        <dbReference type="ARBA" id="ARBA00022980"/>
    </source>
</evidence>
<dbReference type="STRING" id="91360.SAMN05660330_02039"/>
<dbReference type="Pfam" id="PF00830">
    <property type="entry name" value="Ribosomal_L28"/>
    <property type="match status" value="1"/>
</dbReference>
<keyword evidence="2 5" id="KW-0689">Ribosomal protein</keyword>
<comment type="similarity">
    <text evidence="1 5">Belongs to the bacterial ribosomal protein bL28 family.</text>
</comment>
<name>A0A1H0QMR1_9BACT</name>
<dbReference type="InterPro" id="IPR026569">
    <property type="entry name" value="Ribosomal_bL28"/>
</dbReference>
<dbReference type="InterPro" id="IPR050096">
    <property type="entry name" value="Bacterial_rp_bL28"/>
</dbReference>
<organism evidence="6 7">
    <name type="scientific">Desulforhopalus singaporensis</name>
    <dbReference type="NCBI Taxonomy" id="91360"/>
    <lineage>
        <taxon>Bacteria</taxon>
        <taxon>Pseudomonadati</taxon>
        <taxon>Thermodesulfobacteriota</taxon>
        <taxon>Desulfobulbia</taxon>
        <taxon>Desulfobulbales</taxon>
        <taxon>Desulfocapsaceae</taxon>
        <taxon>Desulforhopalus</taxon>
    </lineage>
</organism>
<reference evidence="6 7" key="1">
    <citation type="submission" date="2016-10" db="EMBL/GenBank/DDBJ databases">
        <authorList>
            <person name="de Groot N.N."/>
        </authorList>
    </citation>
    <scope>NUCLEOTIDE SEQUENCE [LARGE SCALE GENOMIC DNA]</scope>
    <source>
        <strain evidence="6 7">DSM 12130</strain>
    </source>
</reference>
<accession>A0A1H0QMR1</accession>
<evidence type="ECO:0000313" key="6">
    <source>
        <dbReference type="EMBL" id="SDP18614.1"/>
    </source>
</evidence>
<dbReference type="GO" id="GO:1990904">
    <property type="term" value="C:ribonucleoprotein complex"/>
    <property type="evidence" value="ECO:0007669"/>
    <property type="project" value="UniProtKB-KW"/>
</dbReference>
<dbReference type="Gene3D" id="2.20.150.30">
    <property type="match status" value="1"/>
</dbReference>
<dbReference type="GO" id="GO:0005840">
    <property type="term" value="C:ribosome"/>
    <property type="evidence" value="ECO:0007669"/>
    <property type="project" value="UniProtKB-KW"/>
</dbReference>
<evidence type="ECO:0000256" key="5">
    <source>
        <dbReference type="HAMAP-Rule" id="MF_00373"/>
    </source>
</evidence>
<dbReference type="NCBIfam" id="TIGR00009">
    <property type="entry name" value="L28"/>
    <property type="match status" value="1"/>
</dbReference>
<evidence type="ECO:0000256" key="1">
    <source>
        <dbReference type="ARBA" id="ARBA00008760"/>
    </source>
</evidence>
<dbReference type="SUPFAM" id="SSF143800">
    <property type="entry name" value="L28p-like"/>
    <property type="match status" value="1"/>
</dbReference>
<evidence type="ECO:0000256" key="3">
    <source>
        <dbReference type="ARBA" id="ARBA00023274"/>
    </source>
</evidence>
<protein>
    <recommendedName>
        <fullName evidence="4 5">Large ribosomal subunit protein bL28</fullName>
    </recommendedName>
</protein>
<dbReference type="InterPro" id="IPR001383">
    <property type="entry name" value="Ribosomal_bL28_bact-type"/>
</dbReference>
<dbReference type="GO" id="GO:0006412">
    <property type="term" value="P:translation"/>
    <property type="evidence" value="ECO:0007669"/>
    <property type="project" value="UniProtKB-UniRule"/>
</dbReference>
<evidence type="ECO:0000256" key="4">
    <source>
        <dbReference type="ARBA" id="ARBA00035174"/>
    </source>
</evidence>
<dbReference type="RefSeq" id="WP_092222441.1">
    <property type="nucleotide sequence ID" value="NZ_FNJI01000012.1"/>
</dbReference>